<reference evidence="7 8" key="1">
    <citation type="submission" date="2024-06" db="EMBL/GenBank/DDBJ databases">
        <title>Complete genome of Phlyctema vagabunda strain 19-DSS-EL-015.</title>
        <authorList>
            <person name="Fiorenzani C."/>
        </authorList>
    </citation>
    <scope>NUCLEOTIDE SEQUENCE [LARGE SCALE GENOMIC DNA]</scope>
    <source>
        <strain evidence="7 8">19-DSS-EL-015</strain>
    </source>
</reference>
<comment type="caution">
    <text evidence="7">The sequence shown here is derived from an EMBL/GenBank/DDBJ whole genome shotgun (WGS) entry which is preliminary data.</text>
</comment>
<gene>
    <name evidence="7" type="ORF">PVAG01_09991</name>
</gene>
<accession>A0ABR4P4P5</accession>
<name>A0ABR4P4P5_9HELO</name>
<dbReference type="InterPro" id="IPR000873">
    <property type="entry name" value="AMP-dep_synth/lig_dom"/>
</dbReference>
<organism evidence="7 8">
    <name type="scientific">Phlyctema vagabunda</name>
    <dbReference type="NCBI Taxonomy" id="108571"/>
    <lineage>
        <taxon>Eukaryota</taxon>
        <taxon>Fungi</taxon>
        <taxon>Dikarya</taxon>
        <taxon>Ascomycota</taxon>
        <taxon>Pezizomycotina</taxon>
        <taxon>Leotiomycetes</taxon>
        <taxon>Helotiales</taxon>
        <taxon>Dermateaceae</taxon>
        <taxon>Phlyctema</taxon>
    </lineage>
</organism>
<evidence type="ECO:0000313" key="7">
    <source>
        <dbReference type="EMBL" id="KAL3418275.1"/>
    </source>
</evidence>
<sequence>MSLKNITIQARMYNKPPFSLEAPGYEPVKGETIPRRNPQTVNGLQNTPSPDVTTIFDIISRSSEKYGNAKALGTRKLIKTHQETKKVKKIVDGQEQEVDKKWTYFELSEYSYLSFQDYEKLVLQLGAGLRKLGMKKEDRLHLFAATSANWLAMSHGAVSQSMPMVTAYDTLGEEGLKHSLVATGAKAIFLDPHLLPTLVKPLNEAKEIQYIIWNSQNEVKQENIDALKKAHDRLTILSFEDLRKLGEDNPVEPVPPSPKDLCCIMYTSGSTGPPKGVPLKHEAVIAAIAGVNVIVEPYLGPGDGLLTYLPLAHILEFVFENACLYWGGTMGYGNPKTLSDASVRNCKGDIREFKPTVLVGVPAVWESVKKGIVSKVNSGSPIVKNLFWGALWAKTNLLYYGLPGADFLDSIVFKKVKEATGGRLRICLNGGGPISKDTQRFISTAITPMISGYGLTETTAMGAIMDPMEWTDDALGTIPGSIEIKLVDFEDAGYFVTNKPNPQGEIWIRGISVMEGYYQNEKETEEALTKDGWFKTGDIGEFDKNGHLKIIDRKKNLVKTLNGEYIALEKLESIYRSTTVVANICVYADAQKTKPVALIVPAEPALKKLADSIGVKGNGVEDLVHNKKVQDAVLKELQTQGKAGGLSGIEIIEGVVLADEEWTPQNGLTTSAQKLNRKAILSKYQKQIDEAYSN</sequence>
<dbReference type="EMBL" id="JBFCZG010000009">
    <property type="protein sequence ID" value="KAL3418275.1"/>
    <property type="molecule type" value="Genomic_DNA"/>
</dbReference>
<dbReference type="InterPro" id="IPR020845">
    <property type="entry name" value="AMP-binding_CS"/>
</dbReference>
<dbReference type="Proteomes" id="UP001629113">
    <property type="component" value="Unassembled WGS sequence"/>
</dbReference>
<dbReference type="InterPro" id="IPR042099">
    <property type="entry name" value="ANL_N_sf"/>
</dbReference>
<dbReference type="PANTHER" id="PTHR43272:SF83">
    <property type="entry name" value="ACYL-COA SYNTHETASE LONG-CHAIN, ISOFORM J"/>
    <property type="match status" value="1"/>
</dbReference>
<protein>
    <submittedName>
        <fullName evidence="7">AMP-binding enzyme</fullName>
    </submittedName>
</protein>
<evidence type="ECO:0000256" key="4">
    <source>
        <dbReference type="ARBA" id="ARBA00022840"/>
    </source>
</evidence>
<keyword evidence="2" id="KW-0436">Ligase</keyword>
<dbReference type="PROSITE" id="PS00455">
    <property type="entry name" value="AMP_BINDING"/>
    <property type="match status" value="1"/>
</dbReference>
<evidence type="ECO:0000256" key="3">
    <source>
        <dbReference type="ARBA" id="ARBA00022741"/>
    </source>
</evidence>
<keyword evidence="8" id="KW-1185">Reference proteome</keyword>
<evidence type="ECO:0000313" key="8">
    <source>
        <dbReference type="Proteomes" id="UP001629113"/>
    </source>
</evidence>
<dbReference type="CDD" id="cd17639">
    <property type="entry name" value="LC_FACS_euk1"/>
    <property type="match status" value="1"/>
</dbReference>
<dbReference type="SUPFAM" id="SSF56801">
    <property type="entry name" value="Acetyl-CoA synthetase-like"/>
    <property type="match status" value="1"/>
</dbReference>
<keyword evidence="4" id="KW-0067">ATP-binding</keyword>
<feature type="domain" description="AMP-dependent synthetase/ligase" evidence="6">
    <location>
        <begin position="103"/>
        <end position="518"/>
    </location>
</feature>
<dbReference type="Gene3D" id="3.40.50.12780">
    <property type="entry name" value="N-terminal domain of ligase-like"/>
    <property type="match status" value="1"/>
</dbReference>
<keyword evidence="3" id="KW-0547">Nucleotide-binding</keyword>
<evidence type="ECO:0000256" key="1">
    <source>
        <dbReference type="ARBA" id="ARBA00006432"/>
    </source>
</evidence>
<evidence type="ECO:0000259" key="6">
    <source>
        <dbReference type="Pfam" id="PF00501"/>
    </source>
</evidence>
<evidence type="ECO:0000256" key="5">
    <source>
        <dbReference type="ARBA" id="ARBA00036813"/>
    </source>
</evidence>
<evidence type="ECO:0000256" key="2">
    <source>
        <dbReference type="ARBA" id="ARBA00022598"/>
    </source>
</evidence>
<comment type="similarity">
    <text evidence="1">Belongs to the ATP-dependent AMP-binding enzyme family.</text>
</comment>
<dbReference type="Pfam" id="PF00501">
    <property type="entry name" value="AMP-binding"/>
    <property type="match status" value="1"/>
</dbReference>
<proteinExistence type="inferred from homology"/>
<comment type="catalytic activity">
    <reaction evidence="5">
        <text>a long-chain fatty acid + ATP + CoA = a long-chain fatty acyl-CoA + AMP + diphosphate</text>
        <dbReference type="Rhea" id="RHEA:15421"/>
        <dbReference type="ChEBI" id="CHEBI:30616"/>
        <dbReference type="ChEBI" id="CHEBI:33019"/>
        <dbReference type="ChEBI" id="CHEBI:57287"/>
        <dbReference type="ChEBI" id="CHEBI:57560"/>
        <dbReference type="ChEBI" id="CHEBI:83139"/>
        <dbReference type="ChEBI" id="CHEBI:456215"/>
        <dbReference type="EC" id="6.2.1.3"/>
    </reaction>
</comment>
<dbReference type="PANTHER" id="PTHR43272">
    <property type="entry name" value="LONG-CHAIN-FATTY-ACID--COA LIGASE"/>
    <property type="match status" value="1"/>
</dbReference>